<reference evidence="1 2" key="1">
    <citation type="submission" date="2024-09" db="EMBL/GenBank/DDBJ databases">
        <title>Rethinking Asexuality: The Enigmatic Case of Functional Sexual Genes in Lepraria (Stereocaulaceae).</title>
        <authorList>
            <person name="Doellman M."/>
            <person name="Sun Y."/>
            <person name="Barcenas-Pena A."/>
            <person name="Lumbsch H.T."/>
            <person name="Grewe F."/>
        </authorList>
    </citation>
    <scope>NUCLEOTIDE SEQUENCE [LARGE SCALE GENOMIC DNA]</scope>
    <source>
        <strain evidence="1 2">Grewe 0041</strain>
    </source>
</reference>
<dbReference type="EMBL" id="JBHFEH010000050">
    <property type="protein sequence ID" value="KAL2050239.1"/>
    <property type="molecule type" value="Genomic_DNA"/>
</dbReference>
<evidence type="ECO:0000313" key="2">
    <source>
        <dbReference type="Proteomes" id="UP001590951"/>
    </source>
</evidence>
<dbReference type="Proteomes" id="UP001590951">
    <property type="component" value="Unassembled WGS sequence"/>
</dbReference>
<organism evidence="1 2">
    <name type="scientific">Lepraria finkii</name>
    <dbReference type="NCBI Taxonomy" id="1340010"/>
    <lineage>
        <taxon>Eukaryota</taxon>
        <taxon>Fungi</taxon>
        <taxon>Dikarya</taxon>
        <taxon>Ascomycota</taxon>
        <taxon>Pezizomycotina</taxon>
        <taxon>Lecanoromycetes</taxon>
        <taxon>OSLEUM clade</taxon>
        <taxon>Lecanoromycetidae</taxon>
        <taxon>Lecanorales</taxon>
        <taxon>Lecanorineae</taxon>
        <taxon>Stereocaulaceae</taxon>
        <taxon>Lepraria</taxon>
    </lineage>
</organism>
<evidence type="ECO:0000313" key="1">
    <source>
        <dbReference type="EMBL" id="KAL2050239.1"/>
    </source>
</evidence>
<sequence>MELLSRHSAAGYAALLASWYDILTATIDNSVNFRFNSQKPITVLGQLDLSPDLVIASVPSITSIQDLKGKTVMLVGGTQSHYQYLLNIKAPDGTPTYATILTYPFTAEGLSLPPGVGINVLAQASDFVNPFSSNAFTATTASVSNSTETAILTYFLTPMLEANQYLADIKHKYYTIKAIATQLNISSSVAEAEYAAATDPETGETALMQEGVLNVLLAFLPVSNSRKRLYPGRAN</sequence>
<name>A0ABR4B033_9LECA</name>
<accession>A0ABR4B033</accession>
<keyword evidence="2" id="KW-1185">Reference proteome</keyword>
<comment type="caution">
    <text evidence="1">The sequence shown here is derived from an EMBL/GenBank/DDBJ whole genome shotgun (WGS) entry which is preliminary data.</text>
</comment>
<proteinExistence type="predicted"/>
<gene>
    <name evidence="1" type="ORF">ABVK25_009466</name>
</gene>
<dbReference type="SUPFAM" id="SSF53850">
    <property type="entry name" value="Periplasmic binding protein-like II"/>
    <property type="match status" value="1"/>
</dbReference>
<protein>
    <submittedName>
        <fullName evidence="1">Uncharacterized protein</fullName>
    </submittedName>
</protein>